<dbReference type="AlphaFoldDB" id="A0A5C6B9B1"/>
<dbReference type="OrthoDB" id="247135at2"/>
<feature type="region of interest" description="Disordered" evidence="1">
    <location>
        <begin position="283"/>
        <end position="309"/>
    </location>
</feature>
<feature type="compositionally biased region" description="Basic and acidic residues" evidence="1">
    <location>
        <begin position="62"/>
        <end position="77"/>
    </location>
</feature>
<reference evidence="3 4" key="1">
    <citation type="submission" date="2019-02" db="EMBL/GenBank/DDBJ databases">
        <title>Deep-cultivation of Planctomycetes and their phenomic and genomic characterization uncovers novel biology.</title>
        <authorList>
            <person name="Wiegand S."/>
            <person name="Jogler M."/>
            <person name="Boedeker C."/>
            <person name="Pinto D."/>
            <person name="Vollmers J."/>
            <person name="Rivas-Marin E."/>
            <person name="Kohn T."/>
            <person name="Peeters S.H."/>
            <person name="Heuer A."/>
            <person name="Rast P."/>
            <person name="Oberbeckmann S."/>
            <person name="Bunk B."/>
            <person name="Jeske O."/>
            <person name="Meyerdierks A."/>
            <person name="Storesund J.E."/>
            <person name="Kallscheuer N."/>
            <person name="Luecker S."/>
            <person name="Lage O.M."/>
            <person name="Pohl T."/>
            <person name="Merkel B.J."/>
            <person name="Hornburger P."/>
            <person name="Mueller R.-W."/>
            <person name="Bruemmer F."/>
            <person name="Labrenz M."/>
            <person name="Spormann A.M."/>
            <person name="Op Den Camp H."/>
            <person name="Overmann J."/>
            <person name="Amann R."/>
            <person name="Jetten M.S.M."/>
            <person name="Mascher T."/>
            <person name="Medema M.H."/>
            <person name="Devos D.P."/>
            <person name="Kaster A.-K."/>
            <person name="Ovreas L."/>
            <person name="Rohde M."/>
            <person name="Galperin M.Y."/>
            <person name="Jogler C."/>
        </authorList>
    </citation>
    <scope>NUCLEOTIDE SEQUENCE [LARGE SCALE GENOMIC DNA]</scope>
    <source>
        <strain evidence="3 4">Pla52n</strain>
    </source>
</reference>
<accession>A0A5C6B9B1</accession>
<keyword evidence="2" id="KW-0732">Signal</keyword>
<evidence type="ECO:0000256" key="1">
    <source>
        <dbReference type="SAM" id="MobiDB-lite"/>
    </source>
</evidence>
<feature type="compositionally biased region" description="Low complexity" evidence="1">
    <location>
        <begin position="33"/>
        <end position="44"/>
    </location>
</feature>
<feature type="region of interest" description="Disordered" evidence="1">
    <location>
        <begin position="33"/>
        <end position="85"/>
    </location>
</feature>
<name>A0A5C6B9B1_9BACT</name>
<feature type="signal peptide" evidence="2">
    <location>
        <begin position="1"/>
        <end position="27"/>
    </location>
</feature>
<evidence type="ECO:0000313" key="3">
    <source>
        <dbReference type="EMBL" id="TWU08550.1"/>
    </source>
</evidence>
<dbReference type="NCBIfam" id="NF040466">
    <property type="entry name" value="ydjY_domain"/>
    <property type="match status" value="1"/>
</dbReference>
<dbReference type="RefSeq" id="WP_146518577.1">
    <property type="nucleotide sequence ID" value="NZ_CP151726.1"/>
</dbReference>
<feature type="compositionally biased region" description="Basic and acidic residues" evidence="1">
    <location>
        <begin position="285"/>
        <end position="301"/>
    </location>
</feature>
<comment type="caution">
    <text evidence="3">The sequence shown here is derived from an EMBL/GenBank/DDBJ whole genome shotgun (WGS) entry which is preliminary data.</text>
</comment>
<organism evidence="3 4">
    <name type="scientific">Stieleria varia</name>
    <dbReference type="NCBI Taxonomy" id="2528005"/>
    <lineage>
        <taxon>Bacteria</taxon>
        <taxon>Pseudomonadati</taxon>
        <taxon>Planctomycetota</taxon>
        <taxon>Planctomycetia</taxon>
        <taxon>Pirellulales</taxon>
        <taxon>Pirellulaceae</taxon>
        <taxon>Stieleria</taxon>
    </lineage>
</organism>
<gene>
    <name evidence="3" type="ORF">Pla52n_11330</name>
</gene>
<evidence type="ECO:0000313" key="4">
    <source>
        <dbReference type="Proteomes" id="UP000320176"/>
    </source>
</evidence>
<proteinExistence type="predicted"/>
<evidence type="ECO:0000256" key="2">
    <source>
        <dbReference type="SAM" id="SignalP"/>
    </source>
</evidence>
<protein>
    <submittedName>
        <fullName evidence="3">Uncharacterized protein</fullName>
    </submittedName>
</protein>
<keyword evidence="4" id="KW-1185">Reference proteome</keyword>
<feature type="chain" id="PRO_5023004691" evidence="2">
    <location>
        <begin position="28"/>
        <end position="309"/>
    </location>
</feature>
<dbReference type="EMBL" id="SJPN01000001">
    <property type="protein sequence ID" value="TWU08550.1"/>
    <property type="molecule type" value="Genomic_DNA"/>
</dbReference>
<sequence length="309" mass="33672" precursor="true">MLGNLFAVLLMCGVAVIPASFSGSCWAQEAAGNTEAETTEAETTASEKPQLPAPGAAQATEAKSETTEETRSPEDVARTAFGDPPDAKQLTKLRGLWIDRKRHRVYIDGYVATNRGALEMFACPAGTKEHESVVATLAKSSEVHGALLAVEANPGTPVRFDPEFLPPTGQVIQIWVCWRDDKKKFHVADARSWVQKEGTEESMDSDFVFAGSSFWQDPSDGKEYYRADAGDMICVSNFSSAMIDVSDNSSANADALLFSAYETRVPERHTPVRLILVPVPVPTDDPVHDEKAKAKLTKPEEEVLPLSRK</sequence>
<dbReference type="InterPro" id="IPR047750">
    <property type="entry name" value="YdjY-like"/>
</dbReference>
<dbReference type="Proteomes" id="UP000320176">
    <property type="component" value="Unassembled WGS sequence"/>
</dbReference>